<dbReference type="PANTHER" id="PTHR30580:SF1">
    <property type="entry name" value="COMF OPERON PROTEIN 1"/>
    <property type="match status" value="1"/>
</dbReference>
<name>A0A1H0J2K7_9BACI</name>
<dbReference type="InterPro" id="IPR006935">
    <property type="entry name" value="Helicase/UvrB_N"/>
</dbReference>
<feature type="domain" description="Helicase C-terminal" evidence="5">
    <location>
        <begin position="325"/>
        <end position="465"/>
    </location>
</feature>
<dbReference type="GO" id="GO:0006310">
    <property type="term" value="P:DNA recombination"/>
    <property type="evidence" value="ECO:0007669"/>
    <property type="project" value="TreeGrafter"/>
</dbReference>
<dbReference type="SMART" id="SM00487">
    <property type="entry name" value="DEXDc"/>
    <property type="match status" value="1"/>
</dbReference>
<dbReference type="Pfam" id="PF00271">
    <property type="entry name" value="Helicase_C"/>
    <property type="match status" value="1"/>
</dbReference>
<keyword evidence="2" id="KW-0067">ATP-binding</keyword>
<dbReference type="Pfam" id="PF04851">
    <property type="entry name" value="ResIII"/>
    <property type="match status" value="1"/>
</dbReference>
<dbReference type="GO" id="GO:0016787">
    <property type="term" value="F:hydrolase activity"/>
    <property type="evidence" value="ECO:0007669"/>
    <property type="project" value="InterPro"/>
</dbReference>
<dbReference type="SUPFAM" id="SSF52540">
    <property type="entry name" value="P-loop containing nucleoside triphosphate hydrolases"/>
    <property type="match status" value="1"/>
</dbReference>
<dbReference type="AlphaFoldDB" id="A0A1H0J2K7"/>
<proteinExistence type="predicted"/>
<dbReference type="InterPro" id="IPR027417">
    <property type="entry name" value="P-loop_NTPase"/>
</dbReference>
<feature type="domain" description="Helicase ATP-binding" evidence="4">
    <location>
        <begin position="139"/>
        <end position="293"/>
    </location>
</feature>
<dbReference type="Proteomes" id="UP000198778">
    <property type="component" value="Unassembled WGS sequence"/>
</dbReference>
<keyword evidence="3" id="KW-0238">DNA-binding</keyword>
<dbReference type="SMART" id="SM00490">
    <property type="entry name" value="HELICc"/>
    <property type="match status" value="1"/>
</dbReference>
<keyword evidence="1" id="KW-0547">Nucleotide-binding</keyword>
<dbReference type="GO" id="GO:0003677">
    <property type="term" value="F:DNA binding"/>
    <property type="evidence" value="ECO:0007669"/>
    <property type="project" value="UniProtKB-KW"/>
</dbReference>
<sequence length="465" mass="52477">MLENQILTMLQYRRLLLDELVTAVPEQETGRYMQVKKVLAVLEAAGEVKSMPALTTQPLQCERCGNNEHFGLVKKCGRCGKACSYCRNCFVMGRMMSCSRLYMLAGGPRRKPAKTAAGMHWEGELSARQSGAAKQLVAAYKEGKDKEMLLWAVCGAGKTEMLFPLIAQVLLDEKPVMIATPRRDVVQELEPRLRKAFPKAAVAGFYGGKGAEEKFQYADIAVATTHQLLRFRDAFEVLIIDEVDAFPYTVDEKLKYAAKKAQKEKGFTVLVTATPSLKQQKLVKHKQLPAAVVARRYHNFDLPLPRMIWCGNWKKRLQQGYLPAALKQFLRRHAKKQILLFVPEITQLEEVKQALLSWEADFRVDTVHSAEEERSERVQAFREKKVDVLVTTTILERGITIENVQVGVLGAEAPIFTNTALIQIAGRAGRSSRYPDGEVAFFHYGKTTEMNRAVRTIRTLNREGR</sequence>
<dbReference type="Gene3D" id="3.40.50.300">
    <property type="entry name" value="P-loop containing nucleotide triphosphate hydrolases"/>
    <property type="match status" value="2"/>
</dbReference>
<dbReference type="STRING" id="745820.SAMN04488053_11236"/>
<evidence type="ECO:0000256" key="2">
    <source>
        <dbReference type="ARBA" id="ARBA00022840"/>
    </source>
</evidence>
<evidence type="ECO:0000313" key="6">
    <source>
        <dbReference type="EMBL" id="SDO37591.1"/>
    </source>
</evidence>
<dbReference type="GO" id="GO:0043138">
    <property type="term" value="F:3'-5' DNA helicase activity"/>
    <property type="evidence" value="ECO:0007669"/>
    <property type="project" value="TreeGrafter"/>
</dbReference>
<dbReference type="GO" id="GO:0006270">
    <property type="term" value="P:DNA replication initiation"/>
    <property type="evidence" value="ECO:0007669"/>
    <property type="project" value="TreeGrafter"/>
</dbReference>
<dbReference type="GO" id="GO:0006302">
    <property type="term" value="P:double-strand break repair"/>
    <property type="evidence" value="ECO:0007669"/>
    <property type="project" value="TreeGrafter"/>
</dbReference>
<organism evidence="6 7">
    <name type="scientific">Alkalicoccus daliensis</name>
    <dbReference type="NCBI Taxonomy" id="745820"/>
    <lineage>
        <taxon>Bacteria</taxon>
        <taxon>Bacillati</taxon>
        <taxon>Bacillota</taxon>
        <taxon>Bacilli</taxon>
        <taxon>Bacillales</taxon>
        <taxon>Bacillaceae</taxon>
        <taxon>Alkalicoccus</taxon>
    </lineage>
</organism>
<gene>
    <name evidence="6" type="ORF">SAMN04488053_11236</name>
</gene>
<dbReference type="PROSITE" id="PS51192">
    <property type="entry name" value="HELICASE_ATP_BIND_1"/>
    <property type="match status" value="1"/>
</dbReference>
<dbReference type="PROSITE" id="PS51194">
    <property type="entry name" value="HELICASE_CTER"/>
    <property type="match status" value="1"/>
</dbReference>
<dbReference type="RefSeq" id="WP_090843764.1">
    <property type="nucleotide sequence ID" value="NZ_FNIL01000012.1"/>
</dbReference>
<dbReference type="EMBL" id="FNIL01000012">
    <property type="protein sequence ID" value="SDO37591.1"/>
    <property type="molecule type" value="Genomic_DNA"/>
</dbReference>
<evidence type="ECO:0000313" key="7">
    <source>
        <dbReference type="Proteomes" id="UP000198778"/>
    </source>
</evidence>
<dbReference type="InterPro" id="IPR001650">
    <property type="entry name" value="Helicase_C-like"/>
</dbReference>
<protein>
    <submittedName>
        <fullName evidence="6">Competence protein ComFA</fullName>
    </submittedName>
</protein>
<keyword evidence="7" id="KW-1185">Reference proteome</keyword>
<dbReference type="OrthoDB" id="2077914at2"/>
<accession>A0A1H0J2K7</accession>
<dbReference type="PANTHER" id="PTHR30580">
    <property type="entry name" value="PRIMOSOMAL PROTEIN N"/>
    <property type="match status" value="1"/>
</dbReference>
<dbReference type="InterPro" id="IPR014001">
    <property type="entry name" value="Helicase_ATP-bd"/>
</dbReference>
<evidence type="ECO:0000256" key="3">
    <source>
        <dbReference type="ARBA" id="ARBA00023125"/>
    </source>
</evidence>
<evidence type="ECO:0000256" key="1">
    <source>
        <dbReference type="ARBA" id="ARBA00022741"/>
    </source>
</evidence>
<evidence type="ECO:0000259" key="4">
    <source>
        <dbReference type="PROSITE" id="PS51192"/>
    </source>
</evidence>
<evidence type="ECO:0000259" key="5">
    <source>
        <dbReference type="PROSITE" id="PS51194"/>
    </source>
</evidence>
<dbReference type="GO" id="GO:0005524">
    <property type="term" value="F:ATP binding"/>
    <property type="evidence" value="ECO:0007669"/>
    <property type="project" value="UniProtKB-KW"/>
</dbReference>
<reference evidence="7" key="1">
    <citation type="submission" date="2016-10" db="EMBL/GenBank/DDBJ databases">
        <authorList>
            <person name="Varghese N."/>
            <person name="Submissions S."/>
        </authorList>
    </citation>
    <scope>NUCLEOTIDE SEQUENCE [LARGE SCALE GENOMIC DNA]</scope>
    <source>
        <strain evidence="7">CGMCC 1.10369</strain>
    </source>
</reference>